<evidence type="ECO:0000259" key="1">
    <source>
        <dbReference type="Pfam" id="PF01636"/>
    </source>
</evidence>
<organism evidence="2 3">
    <name type="scientific">Marasmius crinis-equi</name>
    <dbReference type="NCBI Taxonomy" id="585013"/>
    <lineage>
        <taxon>Eukaryota</taxon>
        <taxon>Fungi</taxon>
        <taxon>Dikarya</taxon>
        <taxon>Basidiomycota</taxon>
        <taxon>Agaricomycotina</taxon>
        <taxon>Agaricomycetes</taxon>
        <taxon>Agaricomycetidae</taxon>
        <taxon>Agaricales</taxon>
        <taxon>Marasmiineae</taxon>
        <taxon>Marasmiaceae</taxon>
        <taxon>Marasmius</taxon>
    </lineage>
</organism>
<sequence length="261" mass="30138">MSAPPLSSHDVLDLGGRAYGFHSRRSEQDDLFMDPDDFAPYTNTEFKTIQDRKDGRILMFRREVLKMYSYLVDVEQIVAYMERARTKVPVPRVLKWGYSGNCAYILMELVKGSTADSLARKQKMPYPDVLTTQVKQIVKDLASLGLSHGDLRPRNIIVDRRTWEVKGIVDWDMCKPLVKGGEYAIRHLGCDIWHPFTVNDKWDVFFLDAAVDRMGEELRLGQSYRFYKSTLPLRGTGTREPEYKLESDFTRRNLPAVSNSK</sequence>
<proteinExistence type="predicted"/>
<reference evidence="2 3" key="1">
    <citation type="submission" date="2024-02" db="EMBL/GenBank/DDBJ databases">
        <title>A draft genome for the cacao thread blight pathogen Marasmius crinis-equi.</title>
        <authorList>
            <person name="Cohen S.P."/>
            <person name="Baruah I.K."/>
            <person name="Amoako-Attah I."/>
            <person name="Bukari Y."/>
            <person name="Meinhardt L.W."/>
            <person name="Bailey B.A."/>
        </authorList>
    </citation>
    <scope>NUCLEOTIDE SEQUENCE [LARGE SCALE GENOMIC DNA]</scope>
    <source>
        <strain evidence="2 3">GH-76</strain>
    </source>
</reference>
<dbReference type="PANTHER" id="PTHR21310">
    <property type="entry name" value="AMINOGLYCOSIDE PHOSPHOTRANSFERASE-RELATED-RELATED"/>
    <property type="match status" value="1"/>
</dbReference>
<feature type="domain" description="Aminoglycoside phosphotransferase" evidence="1">
    <location>
        <begin position="129"/>
        <end position="175"/>
    </location>
</feature>
<dbReference type="Gene3D" id="1.10.510.10">
    <property type="entry name" value="Transferase(Phosphotransferase) domain 1"/>
    <property type="match status" value="1"/>
</dbReference>
<gene>
    <name evidence="2" type="ORF">V5O48_009945</name>
</gene>
<dbReference type="InterPro" id="IPR002575">
    <property type="entry name" value="Aminoglycoside_PTrfase"/>
</dbReference>
<evidence type="ECO:0000313" key="3">
    <source>
        <dbReference type="Proteomes" id="UP001465976"/>
    </source>
</evidence>
<accession>A0ABR3F9X1</accession>
<dbReference type="Pfam" id="PF01636">
    <property type="entry name" value="APH"/>
    <property type="match status" value="1"/>
</dbReference>
<evidence type="ECO:0000313" key="2">
    <source>
        <dbReference type="EMBL" id="KAL0572024.1"/>
    </source>
</evidence>
<keyword evidence="3" id="KW-1185">Reference proteome</keyword>
<dbReference type="InterPro" id="IPR011009">
    <property type="entry name" value="Kinase-like_dom_sf"/>
</dbReference>
<dbReference type="PROSITE" id="PS00109">
    <property type="entry name" value="PROTEIN_KINASE_TYR"/>
    <property type="match status" value="1"/>
</dbReference>
<dbReference type="SUPFAM" id="SSF56112">
    <property type="entry name" value="Protein kinase-like (PK-like)"/>
    <property type="match status" value="1"/>
</dbReference>
<dbReference type="EMBL" id="JBAHYK010000684">
    <property type="protein sequence ID" value="KAL0572024.1"/>
    <property type="molecule type" value="Genomic_DNA"/>
</dbReference>
<dbReference type="InterPro" id="IPR008266">
    <property type="entry name" value="Tyr_kinase_AS"/>
</dbReference>
<dbReference type="InterPro" id="IPR051678">
    <property type="entry name" value="AGP_Transferase"/>
</dbReference>
<comment type="caution">
    <text evidence="2">The sequence shown here is derived from an EMBL/GenBank/DDBJ whole genome shotgun (WGS) entry which is preliminary data.</text>
</comment>
<dbReference type="Proteomes" id="UP001465976">
    <property type="component" value="Unassembled WGS sequence"/>
</dbReference>
<name>A0ABR3F9X1_9AGAR</name>
<protein>
    <recommendedName>
        <fullName evidence="1">Aminoglycoside phosphotransferase domain-containing protein</fullName>
    </recommendedName>
</protein>